<dbReference type="SUPFAM" id="SSF51182">
    <property type="entry name" value="RmlC-like cupins"/>
    <property type="match status" value="1"/>
</dbReference>
<dbReference type="RefSeq" id="WP_243333097.1">
    <property type="nucleotide sequence ID" value="NZ_AP027081.1"/>
</dbReference>
<reference evidence="2" key="1">
    <citation type="journal article" date="2023" name="Int. J. Syst. Evol. Microbiol.">
        <title>Mesoterricola silvestris gen. nov., sp. nov., Mesoterricola sediminis sp. nov., Geothrix oryzae sp. nov., Geothrix edaphica sp. nov., Geothrix rubra sp. nov., and Geothrix limicola sp. nov., six novel members of Acidobacteriota isolated from soils.</title>
        <authorList>
            <person name="Itoh H."/>
            <person name="Sugisawa Y."/>
            <person name="Mise K."/>
            <person name="Xu Z."/>
            <person name="Kuniyasu M."/>
            <person name="Ushijima N."/>
            <person name="Kawano K."/>
            <person name="Kobayashi E."/>
            <person name="Shiratori Y."/>
            <person name="Masuda Y."/>
            <person name="Senoo K."/>
        </authorList>
    </citation>
    <scope>NUCLEOTIDE SEQUENCE</scope>
    <source>
        <strain evidence="2">W786</strain>
    </source>
</reference>
<dbReference type="Gene3D" id="1.10.10.1320">
    <property type="entry name" value="Anti-sigma factor, zinc-finger domain"/>
    <property type="match status" value="1"/>
</dbReference>
<gene>
    <name evidence="2" type="ORF">METESE_25140</name>
</gene>
<dbReference type="Pfam" id="PF12973">
    <property type="entry name" value="Cupin_7"/>
    <property type="match status" value="1"/>
</dbReference>
<evidence type="ECO:0000313" key="3">
    <source>
        <dbReference type="Proteomes" id="UP001228113"/>
    </source>
</evidence>
<dbReference type="InterPro" id="IPR011051">
    <property type="entry name" value="RmlC_Cupin_sf"/>
</dbReference>
<dbReference type="EMBL" id="AP027081">
    <property type="protein sequence ID" value="BDU77556.1"/>
    <property type="molecule type" value="Genomic_DNA"/>
</dbReference>
<evidence type="ECO:0000259" key="1">
    <source>
        <dbReference type="Pfam" id="PF12973"/>
    </source>
</evidence>
<dbReference type="Proteomes" id="UP001228113">
    <property type="component" value="Chromosome"/>
</dbReference>
<dbReference type="AlphaFoldDB" id="A0AA48KCW7"/>
<accession>A0AA48KCW7</accession>
<dbReference type="InterPro" id="IPR025979">
    <property type="entry name" value="ChrR-like_cupin_dom"/>
</dbReference>
<keyword evidence="3" id="KW-1185">Reference proteome</keyword>
<organism evidence="2 3">
    <name type="scientific">Mesoterricola sediminis</name>
    <dbReference type="NCBI Taxonomy" id="2927980"/>
    <lineage>
        <taxon>Bacteria</taxon>
        <taxon>Pseudomonadati</taxon>
        <taxon>Acidobacteriota</taxon>
        <taxon>Holophagae</taxon>
        <taxon>Holophagales</taxon>
        <taxon>Holophagaceae</taxon>
        <taxon>Mesoterricola</taxon>
    </lineage>
</organism>
<dbReference type="InterPro" id="IPR041916">
    <property type="entry name" value="Anti_sigma_zinc_sf"/>
</dbReference>
<dbReference type="KEGG" id="msea:METESE_25140"/>
<proteinExistence type="predicted"/>
<dbReference type="Gene3D" id="2.60.120.10">
    <property type="entry name" value="Jelly Rolls"/>
    <property type="match status" value="1"/>
</dbReference>
<dbReference type="InterPro" id="IPR014710">
    <property type="entry name" value="RmlC-like_jellyroll"/>
</dbReference>
<evidence type="ECO:0000313" key="2">
    <source>
        <dbReference type="EMBL" id="BDU77556.1"/>
    </source>
</evidence>
<protein>
    <submittedName>
        <fullName evidence="2">Transcriptional regulator</fullName>
    </submittedName>
</protein>
<name>A0AA48KCW7_9BACT</name>
<sequence>MNPRLHPREDHWLDYASGHLDPASRTLLEAHLAFCGICRREAGQDLAPGGALLAAMPEAEPPAELLQGILARLKAPEAPRVGGEALPLPRALWSLLPSLEGAAWHGALTRGFRFLEAGGGLFLIHMEKGRPFPEHGHRGLERAVILAGGLEDAGRVLEAGDFDEEDPSRVHAPVALPDEDCWLLASLEGGIRFTGWRGLLQRAAGR</sequence>
<feature type="domain" description="ChrR-like cupin" evidence="1">
    <location>
        <begin position="117"/>
        <end position="185"/>
    </location>
</feature>